<dbReference type="InterPro" id="IPR050690">
    <property type="entry name" value="JHDM1_Histone_Demethylase"/>
</dbReference>
<feature type="compositionally biased region" description="Basic and acidic residues" evidence="6">
    <location>
        <begin position="461"/>
        <end position="483"/>
    </location>
</feature>
<keyword evidence="1" id="KW-0479">Metal-binding</keyword>
<dbReference type="GO" id="GO:0046872">
    <property type="term" value="F:metal ion binding"/>
    <property type="evidence" value="ECO:0007669"/>
    <property type="project" value="UniProtKB-KW"/>
</dbReference>
<dbReference type="SUPFAM" id="SSF51197">
    <property type="entry name" value="Clavaminate synthase-like"/>
    <property type="match status" value="1"/>
</dbReference>
<accession>A0AAV5T4Q1</accession>
<evidence type="ECO:0000256" key="2">
    <source>
        <dbReference type="ARBA" id="ARBA00023002"/>
    </source>
</evidence>
<dbReference type="PANTHER" id="PTHR23123">
    <property type="entry name" value="PHD/F-BOX CONTAINING PROTEIN"/>
    <property type="match status" value="1"/>
</dbReference>
<dbReference type="SMART" id="SM00558">
    <property type="entry name" value="JmjC"/>
    <property type="match status" value="1"/>
</dbReference>
<dbReference type="GO" id="GO:0016491">
    <property type="term" value="F:oxidoreductase activity"/>
    <property type="evidence" value="ECO:0007669"/>
    <property type="project" value="UniProtKB-KW"/>
</dbReference>
<keyword evidence="2" id="KW-0560">Oxidoreductase</keyword>
<evidence type="ECO:0000256" key="6">
    <source>
        <dbReference type="SAM" id="MobiDB-lite"/>
    </source>
</evidence>
<evidence type="ECO:0000259" key="7">
    <source>
        <dbReference type="PROSITE" id="PS51184"/>
    </source>
</evidence>
<evidence type="ECO:0000313" key="8">
    <source>
        <dbReference type="EMBL" id="GMS89168.1"/>
    </source>
</evidence>
<sequence>RQEVKPELYNVLSLEFSNTALSEHVQSPSLVRDIDWASSWPDERKNRTVTFDKEGNFTTTHNYPRVENYCLMSPNSCYTDFHIDFHGTSVWYHVKKGKKIFWIVEPTDNNLVLYDEYLKAADNRAFFGDIVTQCELVEVKPGSTLIIPSGWIHSVFTPQDSLVFGGNFLHSRQVQMQLKVLASENRIKINKKYRYPHSEETVFFFISEIVRRVTKREYIRPESRNQQNAYKEYCGVLFRDKKLHRRIPIEKNYADDGIVWDDKWPETKEYEISKAKLAEFDDEKEEKVVLNANGLEEEIDEEDGAMPLLSPKKDITVRKGNWDGGRSVRISPPWPHPLPSSSPSLYLSLVQFNLDAGVGATMMHTLPLSKNEPALHMDEDVLKEAIHPLAVPQLESLVVYFLNKNKVDLPHGLTRPNSLLQCFMKLLRKRRWMAECEGKYPELEPCILPDDDESRRIYEVKKEEEKKREADRKRKMEKRKAIEEGEEGE</sequence>
<keyword evidence="3" id="KW-0408">Iron</keyword>
<dbReference type="Gene3D" id="2.60.120.650">
    <property type="entry name" value="Cupin"/>
    <property type="match status" value="1"/>
</dbReference>
<reference evidence="8" key="1">
    <citation type="submission" date="2023-10" db="EMBL/GenBank/DDBJ databases">
        <title>Genome assembly of Pristionchus species.</title>
        <authorList>
            <person name="Yoshida K."/>
            <person name="Sommer R.J."/>
        </authorList>
    </citation>
    <scope>NUCLEOTIDE SEQUENCE</scope>
    <source>
        <strain evidence="8">RS0144</strain>
    </source>
</reference>
<proteinExistence type="predicted"/>
<dbReference type="EMBL" id="BTSX01000003">
    <property type="protein sequence ID" value="GMS89168.1"/>
    <property type="molecule type" value="Genomic_DNA"/>
</dbReference>
<evidence type="ECO:0000313" key="9">
    <source>
        <dbReference type="Proteomes" id="UP001432027"/>
    </source>
</evidence>
<dbReference type="PROSITE" id="PS51184">
    <property type="entry name" value="JMJC"/>
    <property type="match status" value="1"/>
</dbReference>
<feature type="non-terminal residue" evidence="8">
    <location>
        <position position="489"/>
    </location>
</feature>
<feature type="region of interest" description="Disordered" evidence="6">
    <location>
        <begin position="461"/>
        <end position="489"/>
    </location>
</feature>
<organism evidence="8 9">
    <name type="scientific">Pristionchus entomophagus</name>
    <dbReference type="NCBI Taxonomy" id="358040"/>
    <lineage>
        <taxon>Eukaryota</taxon>
        <taxon>Metazoa</taxon>
        <taxon>Ecdysozoa</taxon>
        <taxon>Nematoda</taxon>
        <taxon>Chromadorea</taxon>
        <taxon>Rhabditida</taxon>
        <taxon>Rhabditina</taxon>
        <taxon>Diplogasteromorpha</taxon>
        <taxon>Diplogasteroidea</taxon>
        <taxon>Neodiplogasteridae</taxon>
        <taxon>Pristionchus</taxon>
    </lineage>
</organism>
<dbReference type="Pfam" id="PF02373">
    <property type="entry name" value="JmjC"/>
    <property type="match status" value="1"/>
</dbReference>
<dbReference type="Proteomes" id="UP001432027">
    <property type="component" value="Unassembled WGS sequence"/>
</dbReference>
<comment type="caution">
    <text evidence="8">The sequence shown here is derived from an EMBL/GenBank/DDBJ whole genome shotgun (WGS) entry which is preliminary data.</text>
</comment>
<keyword evidence="4" id="KW-0805">Transcription regulation</keyword>
<evidence type="ECO:0000256" key="3">
    <source>
        <dbReference type="ARBA" id="ARBA00023004"/>
    </source>
</evidence>
<feature type="non-terminal residue" evidence="8">
    <location>
        <position position="1"/>
    </location>
</feature>
<gene>
    <name evidence="8" type="ORF">PENTCL1PPCAC_11343</name>
</gene>
<evidence type="ECO:0000256" key="5">
    <source>
        <dbReference type="ARBA" id="ARBA00023163"/>
    </source>
</evidence>
<evidence type="ECO:0000256" key="1">
    <source>
        <dbReference type="ARBA" id="ARBA00022723"/>
    </source>
</evidence>
<dbReference type="InterPro" id="IPR003347">
    <property type="entry name" value="JmjC_dom"/>
</dbReference>
<evidence type="ECO:0000256" key="4">
    <source>
        <dbReference type="ARBA" id="ARBA00023015"/>
    </source>
</evidence>
<dbReference type="AlphaFoldDB" id="A0AAV5T4Q1"/>
<name>A0AAV5T4Q1_9BILA</name>
<feature type="domain" description="JmjC" evidence="7">
    <location>
        <begin position="8"/>
        <end position="185"/>
    </location>
</feature>
<protein>
    <recommendedName>
        <fullName evidence="7">JmjC domain-containing protein</fullName>
    </recommendedName>
</protein>
<keyword evidence="5" id="KW-0804">Transcription</keyword>
<keyword evidence="9" id="KW-1185">Reference proteome</keyword>